<feature type="transmembrane region" description="Helical" evidence="1">
    <location>
        <begin position="12"/>
        <end position="33"/>
    </location>
</feature>
<dbReference type="Proteomes" id="UP000219356">
    <property type="component" value="Unassembled WGS sequence"/>
</dbReference>
<accession>A0A285NKV3</accession>
<protein>
    <submittedName>
        <fullName evidence="2">Uncharacterized protein</fullName>
    </submittedName>
</protein>
<keyword evidence="1" id="KW-1133">Transmembrane helix</keyword>
<evidence type="ECO:0000313" key="3">
    <source>
        <dbReference type="Proteomes" id="UP000219356"/>
    </source>
</evidence>
<keyword evidence="1" id="KW-0812">Transmembrane</keyword>
<sequence>MKKRTPEECKDSSLMCFIITGFLFVGYIFVFFMEGGFDKGIFTSLPLFFISLIAGFYYRGRAKKLIRLS</sequence>
<dbReference type="EMBL" id="OBEK01000002">
    <property type="protein sequence ID" value="SNZ10122.1"/>
    <property type="molecule type" value="Genomic_DNA"/>
</dbReference>
<gene>
    <name evidence="2" type="ORF">SAMN05421503_1547</name>
</gene>
<evidence type="ECO:0000313" key="2">
    <source>
        <dbReference type="EMBL" id="SNZ10122.1"/>
    </source>
</evidence>
<keyword evidence="3" id="KW-1185">Reference proteome</keyword>
<name>A0A285NKV3_9BACI</name>
<proteinExistence type="predicted"/>
<evidence type="ECO:0000256" key="1">
    <source>
        <dbReference type="SAM" id="Phobius"/>
    </source>
</evidence>
<feature type="transmembrane region" description="Helical" evidence="1">
    <location>
        <begin position="39"/>
        <end position="58"/>
    </location>
</feature>
<reference evidence="3" key="1">
    <citation type="submission" date="2017-09" db="EMBL/GenBank/DDBJ databases">
        <authorList>
            <person name="Varghese N."/>
            <person name="Submissions S."/>
        </authorList>
    </citation>
    <scope>NUCLEOTIDE SEQUENCE [LARGE SCALE GENOMIC DNA]</scope>
    <source>
        <strain evidence="3">CGMCC 1.8913</strain>
    </source>
</reference>
<organism evidence="2 3">
    <name type="scientific">Terribacillus aidingensis</name>
    <dbReference type="NCBI Taxonomy" id="586416"/>
    <lineage>
        <taxon>Bacteria</taxon>
        <taxon>Bacillati</taxon>
        <taxon>Bacillota</taxon>
        <taxon>Bacilli</taxon>
        <taxon>Bacillales</taxon>
        <taxon>Bacillaceae</taxon>
        <taxon>Terribacillus</taxon>
    </lineage>
</organism>
<keyword evidence="1" id="KW-0472">Membrane</keyword>
<dbReference type="AlphaFoldDB" id="A0A285NKV3"/>